<protein>
    <submittedName>
        <fullName evidence="2">Uracil-DNA glycosylase</fullName>
    </submittedName>
</protein>
<gene>
    <name evidence="2" type="ORF">C9I57_11535</name>
</gene>
<organism evidence="2 3">
    <name type="scientific">Trinickia symbiotica</name>
    <dbReference type="NCBI Taxonomy" id="863227"/>
    <lineage>
        <taxon>Bacteria</taxon>
        <taxon>Pseudomonadati</taxon>
        <taxon>Pseudomonadota</taxon>
        <taxon>Betaproteobacteria</taxon>
        <taxon>Burkholderiales</taxon>
        <taxon>Burkholderiaceae</taxon>
        <taxon>Trinickia</taxon>
    </lineage>
</organism>
<dbReference type="PANTHER" id="PTHR42160">
    <property type="entry name" value="URACIL-DNA GLYCOSYLASE SUPERFAMILY PROTEIN"/>
    <property type="match status" value="1"/>
</dbReference>
<evidence type="ECO:0000313" key="2">
    <source>
        <dbReference type="EMBL" id="PTB20487.1"/>
    </source>
</evidence>
<dbReference type="InterPro" id="IPR005122">
    <property type="entry name" value="Uracil-DNA_glycosylase-like"/>
</dbReference>
<dbReference type="PANTHER" id="PTHR42160:SF1">
    <property type="entry name" value="URACIL-DNA GLYCOSYLASE SUPERFAMILY PROTEIN"/>
    <property type="match status" value="1"/>
</dbReference>
<comment type="caution">
    <text evidence="2">The sequence shown here is derived from an EMBL/GenBank/DDBJ whole genome shotgun (WGS) entry which is preliminary data.</text>
</comment>
<dbReference type="AlphaFoldDB" id="A0A2T3XVG1"/>
<accession>A0A2T3XVG1</accession>
<dbReference type="InterPro" id="IPR036895">
    <property type="entry name" value="Uracil-DNA_glycosylase-like_sf"/>
</dbReference>
<evidence type="ECO:0000259" key="1">
    <source>
        <dbReference type="SMART" id="SM00986"/>
    </source>
</evidence>
<dbReference type="Pfam" id="PF03167">
    <property type="entry name" value="UDG"/>
    <property type="match status" value="1"/>
</dbReference>
<feature type="domain" description="Uracil-DNA glycosylase-like" evidence="1">
    <location>
        <begin position="33"/>
        <end position="190"/>
    </location>
</feature>
<sequence length="201" mass="22712">MSDPDSSQLSSLLFEIRACRACEPHLPFGPRPVLQAGRSARVLVVGQAPGARVHETGIPWDDRSGERLREWMGIGPDIFYDEERIALLPMGYCYPGRGKSGDLPPRPECAQRWLQRVLAELPGIELTLLVGAYAQRHFLAGERRATLTETVSAWRDYGEKRIPMPHPSGRNQGWFKHHPWFERELLPVLRSRVATVLGLAR</sequence>
<dbReference type="CDD" id="cd10033">
    <property type="entry name" value="UDG_like"/>
    <property type="match status" value="1"/>
</dbReference>
<reference evidence="2 3" key="1">
    <citation type="submission" date="2018-03" db="EMBL/GenBank/DDBJ databases">
        <title>Whole genome analyses suggest that Burkholderia sensu lato contains two further novel genera in the rhizoxinica-symbiotica group Mycetohabitans gen. nov., and Trinickia gen. nov.: implications for the evolution of diazotrophy and nodulation in the Burkholderiaceae.</title>
        <authorList>
            <person name="Estrada De Los Santos P."/>
            <person name="Palmer M."/>
            <person name="Chavez-Ramirez B."/>
            <person name="Steenkamp E.T."/>
            <person name="Hirsch A.M."/>
            <person name="Manyaka P."/>
            <person name="Maluk M."/>
            <person name="Lafos M."/>
            <person name="Crook M."/>
            <person name="Gross E."/>
            <person name="Simon M.F."/>
            <person name="Bueno Dos Reis Junior F."/>
            <person name="Poole P.S."/>
            <person name="Venter S.N."/>
            <person name="James E.K."/>
        </authorList>
    </citation>
    <scope>NUCLEOTIDE SEQUENCE [LARGE SCALE GENOMIC DNA]</scope>
    <source>
        <strain evidence="2 3">JPY-366</strain>
    </source>
</reference>
<dbReference type="Proteomes" id="UP000240638">
    <property type="component" value="Unassembled WGS sequence"/>
</dbReference>
<dbReference type="Gene3D" id="3.40.470.10">
    <property type="entry name" value="Uracil-DNA glycosylase-like domain"/>
    <property type="match status" value="1"/>
</dbReference>
<name>A0A2T3XVG1_9BURK</name>
<dbReference type="RefSeq" id="WP_107150809.1">
    <property type="nucleotide sequence ID" value="NZ_PYUC01000005.1"/>
</dbReference>
<proteinExistence type="predicted"/>
<dbReference type="EMBL" id="PYUC01000005">
    <property type="protein sequence ID" value="PTB20487.1"/>
    <property type="molecule type" value="Genomic_DNA"/>
</dbReference>
<dbReference type="InterPro" id="IPR047124">
    <property type="entry name" value="HI_0220.2"/>
</dbReference>
<dbReference type="SUPFAM" id="SSF52141">
    <property type="entry name" value="Uracil-DNA glycosylase-like"/>
    <property type="match status" value="1"/>
</dbReference>
<dbReference type="SMART" id="SM00987">
    <property type="entry name" value="UreE_C"/>
    <property type="match status" value="1"/>
</dbReference>
<dbReference type="SMART" id="SM00986">
    <property type="entry name" value="UDG"/>
    <property type="match status" value="1"/>
</dbReference>
<evidence type="ECO:0000313" key="3">
    <source>
        <dbReference type="Proteomes" id="UP000240638"/>
    </source>
</evidence>